<keyword evidence="5" id="KW-0282">Flagellum</keyword>
<dbReference type="InterPro" id="IPR036322">
    <property type="entry name" value="WD40_repeat_dom_sf"/>
</dbReference>
<dbReference type="SMART" id="SM00320">
    <property type="entry name" value="WD40"/>
    <property type="match status" value="4"/>
</dbReference>
<dbReference type="PANTHER" id="PTHR12442">
    <property type="entry name" value="DYNEIN INTERMEDIATE CHAIN"/>
    <property type="match status" value="1"/>
</dbReference>
<evidence type="ECO:0000256" key="9">
    <source>
        <dbReference type="ARBA" id="ARBA00024190"/>
    </source>
</evidence>
<dbReference type="Pfam" id="PF00400">
    <property type="entry name" value="WD40"/>
    <property type="match status" value="1"/>
</dbReference>
<gene>
    <name evidence="12" type="ORF">NQ314_003736</name>
</gene>
<dbReference type="PANTHER" id="PTHR12442:SF12">
    <property type="entry name" value="DYNEIN AXONEMAL INTERMEDIATE CHAIN 4"/>
    <property type="match status" value="1"/>
</dbReference>
<dbReference type="EMBL" id="JANEYF010001072">
    <property type="protein sequence ID" value="KAJ8966118.1"/>
    <property type="molecule type" value="Genomic_DNA"/>
</dbReference>
<organism evidence="12 13">
    <name type="scientific">Rhamnusium bicolor</name>
    <dbReference type="NCBI Taxonomy" id="1586634"/>
    <lineage>
        <taxon>Eukaryota</taxon>
        <taxon>Metazoa</taxon>
        <taxon>Ecdysozoa</taxon>
        <taxon>Arthropoda</taxon>
        <taxon>Hexapoda</taxon>
        <taxon>Insecta</taxon>
        <taxon>Pterygota</taxon>
        <taxon>Neoptera</taxon>
        <taxon>Endopterygota</taxon>
        <taxon>Coleoptera</taxon>
        <taxon>Polyphaga</taxon>
        <taxon>Cucujiformia</taxon>
        <taxon>Chrysomeloidea</taxon>
        <taxon>Cerambycidae</taxon>
        <taxon>Lepturinae</taxon>
        <taxon>Rhagiini</taxon>
        <taxon>Rhamnusium</taxon>
    </lineage>
</organism>
<evidence type="ECO:0000256" key="2">
    <source>
        <dbReference type="ARBA" id="ARBA00022490"/>
    </source>
</evidence>
<reference evidence="12" key="1">
    <citation type="journal article" date="2023" name="Insect Mol. Biol.">
        <title>Genome sequencing provides insights into the evolution of gene families encoding plant cell wall-degrading enzymes in longhorned beetles.</title>
        <authorList>
            <person name="Shin N.R."/>
            <person name="Okamura Y."/>
            <person name="Kirsch R."/>
            <person name="Pauchet Y."/>
        </authorList>
    </citation>
    <scope>NUCLEOTIDE SEQUENCE</scope>
    <source>
        <strain evidence="12">RBIC_L_NR</strain>
    </source>
</reference>
<dbReference type="GO" id="GO:0003341">
    <property type="term" value="P:cilium movement"/>
    <property type="evidence" value="ECO:0007669"/>
    <property type="project" value="TreeGrafter"/>
</dbReference>
<accession>A0AAV8ZNE8</accession>
<evidence type="ECO:0000256" key="1">
    <source>
        <dbReference type="ARBA" id="ARBA00004611"/>
    </source>
</evidence>
<dbReference type="InterPro" id="IPR015943">
    <property type="entry name" value="WD40/YVTN_repeat-like_dom_sf"/>
</dbReference>
<dbReference type="AlphaFoldDB" id="A0AAV8ZNE8"/>
<proteinExistence type="predicted"/>
<comment type="caution">
    <text evidence="12">The sequence shown here is derived from an EMBL/GenBank/DDBJ whole genome shotgun (WGS) entry which is preliminary data.</text>
</comment>
<evidence type="ECO:0000256" key="3">
    <source>
        <dbReference type="ARBA" id="ARBA00022574"/>
    </source>
</evidence>
<name>A0AAV8ZNE8_9CUCU</name>
<sequence>MFLFFSGNTVEEQNEHYEYLTVGKGRNRKVVQAEVQTVPILKKTQNTDAEKIKTHADYAFASIWEMYDTFQETLGEGGEDSEDSDSSDIKHHKLDDITSLDSYRISPDEKQLNKLMKNPRFLEAVCVIERLLANNCYNEQQKRFRGLSDPYVFREDIEYKYKLNLLWTFANSSTQVQPERQYAFEEPVTALNFSKHNPNLLAIGFNTGYIVVLNVISREPLIVGDNMPTFEPVWHISWEAGYFEHSNRELICATFSDGRICVHALARKLKAQQIMRVPKTDGKLKGYNSMRKCTNLTVPVSRYSSPYLLTSHPAHKQIYFIGTNEGTIHKCSTNYFNQHLDSFCAHDGPVHSMRFSPFSKKIFVTCGDDWNTRFWAEDISEPILEIFVNMQSVHGLEWSPAHATIFVSIRGSSILVWDLQRKIYEPQSATPSPTGSRNTVVQFTESGRCLVVGDIDGNVHMFSLEDMPFIPFFQENLLFESLYRALITYPKILKKLKKVRRAVQMST</sequence>
<evidence type="ECO:0000256" key="6">
    <source>
        <dbReference type="ARBA" id="ARBA00023069"/>
    </source>
</evidence>
<protein>
    <recommendedName>
        <fullName evidence="10">Dynein axonemal intermediate chain 4</fullName>
    </recommendedName>
    <alternativeName>
        <fullName evidence="11">WD repeat-containing protein 78</fullName>
    </alternativeName>
</protein>
<dbReference type="Gene3D" id="2.130.10.10">
    <property type="entry name" value="YVTN repeat-like/Quinoprotein amine dehydrogenase"/>
    <property type="match status" value="2"/>
</dbReference>
<evidence type="ECO:0000256" key="10">
    <source>
        <dbReference type="ARBA" id="ARBA00040002"/>
    </source>
</evidence>
<evidence type="ECO:0000256" key="7">
    <source>
        <dbReference type="ARBA" id="ARBA00023212"/>
    </source>
</evidence>
<evidence type="ECO:0000256" key="8">
    <source>
        <dbReference type="ARBA" id="ARBA00023273"/>
    </source>
</evidence>
<evidence type="ECO:0000313" key="13">
    <source>
        <dbReference type="Proteomes" id="UP001162156"/>
    </source>
</evidence>
<keyword evidence="4" id="KW-0677">Repeat</keyword>
<dbReference type="Proteomes" id="UP001162156">
    <property type="component" value="Unassembled WGS sequence"/>
</dbReference>
<keyword evidence="3" id="KW-0853">WD repeat</keyword>
<evidence type="ECO:0000256" key="4">
    <source>
        <dbReference type="ARBA" id="ARBA00022737"/>
    </source>
</evidence>
<dbReference type="InterPro" id="IPR001680">
    <property type="entry name" value="WD40_rpt"/>
</dbReference>
<dbReference type="GO" id="GO:0120293">
    <property type="term" value="C:dynein axonemal particle"/>
    <property type="evidence" value="ECO:0007669"/>
    <property type="project" value="UniProtKB-SubCell"/>
</dbReference>
<dbReference type="GO" id="GO:0045503">
    <property type="term" value="F:dynein light chain binding"/>
    <property type="evidence" value="ECO:0007669"/>
    <property type="project" value="TreeGrafter"/>
</dbReference>
<keyword evidence="8" id="KW-0966">Cell projection</keyword>
<keyword evidence="7" id="KW-0206">Cytoskeleton</keyword>
<evidence type="ECO:0000313" key="12">
    <source>
        <dbReference type="EMBL" id="KAJ8966118.1"/>
    </source>
</evidence>
<dbReference type="GO" id="GO:0045504">
    <property type="term" value="F:dynein heavy chain binding"/>
    <property type="evidence" value="ECO:0007669"/>
    <property type="project" value="TreeGrafter"/>
</dbReference>
<evidence type="ECO:0000256" key="11">
    <source>
        <dbReference type="ARBA" id="ARBA00041557"/>
    </source>
</evidence>
<dbReference type="SUPFAM" id="SSF50978">
    <property type="entry name" value="WD40 repeat-like"/>
    <property type="match status" value="1"/>
</dbReference>
<keyword evidence="13" id="KW-1185">Reference proteome</keyword>
<comment type="subcellular location">
    <subcellularLocation>
        <location evidence="1">Cytoplasm</location>
        <location evidence="1">Cytoskeleton</location>
        <location evidence="1">Flagellum axoneme</location>
    </subcellularLocation>
    <subcellularLocation>
        <location evidence="9">Dynein axonemal particle</location>
    </subcellularLocation>
</comment>
<evidence type="ECO:0000256" key="5">
    <source>
        <dbReference type="ARBA" id="ARBA00022846"/>
    </source>
</evidence>
<dbReference type="GO" id="GO:0005858">
    <property type="term" value="C:axonemal dynein complex"/>
    <property type="evidence" value="ECO:0007669"/>
    <property type="project" value="TreeGrafter"/>
</dbReference>
<dbReference type="InterPro" id="IPR050687">
    <property type="entry name" value="Dynein_IC"/>
</dbReference>
<keyword evidence="2" id="KW-0963">Cytoplasm</keyword>
<keyword evidence="6" id="KW-0969">Cilium</keyword>